<feature type="compositionally biased region" description="Low complexity" evidence="1">
    <location>
        <begin position="69"/>
        <end position="83"/>
    </location>
</feature>
<dbReference type="EMBL" id="KV875137">
    <property type="protein sequence ID" value="OIW22202.1"/>
    <property type="molecule type" value="Genomic_DNA"/>
</dbReference>
<dbReference type="OrthoDB" id="4707307at2759"/>
<evidence type="ECO:0000256" key="1">
    <source>
        <dbReference type="SAM" id="MobiDB-lite"/>
    </source>
</evidence>
<accession>A0A1J7J3V9</accession>
<feature type="compositionally biased region" description="Polar residues" evidence="1">
    <location>
        <begin position="148"/>
        <end position="159"/>
    </location>
</feature>
<proteinExistence type="predicted"/>
<feature type="compositionally biased region" description="Polar residues" evidence="1">
    <location>
        <begin position="1"/>
        <end position="26"/>
    </location>
</feature>
<evidence type="ECO:0000313" key="2">
    <source>
        <dbReference type="EMBL" id="OIW22202.1"/>
    </source>
</evidence>
<feature type="region of interest" description="Disordered" evidence="1">
    <location>
        <begin position="68"/>
        <end position="170"/>
    </location>
</feature>
<protein>
    <submittedName>
        <fullName evidence="2">Uncharacterized protein</fullName>
    </submittedName>
</protein>
<keyword evidence="3" id="KW-1185">Reference proteome</keyword>
<dbReference type="Proteomes" id="UP000182658">
    <property type="component" value="Unassembled WGS sequence"/>
</dbReference>
<dbReference type="AlphaFoldDB" id="A0A1J7J3V9"/>
<organism evidence="2 3">
    <name type="scientific">Coniochaeta ligniaria NRRL 30616</name>
    <dbReference type="NCBI Taxonomy" id="1408157"/>
    <lineage>
        <taxon>Eukaryota</taxon>
        <taxon>Fungi</taxon>
        <taxon>Dikarya</taxon>
        <taxon>Ascomycota</taxon>
        <taxon>Pezizomycotina</taxon>
        <taxon>Sordariomycetes</taxon>
        <taxon>Sordariomycetidae</taxon>
        <taxon>Coniochaetales</taxon>
        <taxon>Coniochaetaceae</taxon>
        <taxon>Coniochaeta</taxon>
    </lineage>
</organism>
<name>A0A1J7J3V9_9PEZI</name>
<reference evidence="2 3" key="1">
    <citation type="submission" date="2016-10" db="EMBL/GenBank/DDBJ databases">
        <title>Draft genome sequence of Coniochaeta ligniaria NRRL30616, a lignocellulolytic fungus for bioabatement of inhibitors in plant biomass hydrolysates.</title>
        <authorList>
            <consortium name="DOE Joint Genome Institute"/>
            <person name="Jimenez D.J."/>
            <person name="Hector R.E."/>
            <person name="Riley R."/>
            <person name="Sun H."/>
            <person name="Grigoriev I.V."/>
            <person name="Van Elsas J.D."/>
            <person name="Nichols N.N."/>
        </authorList>
    </citation>
    <scope>NUCLEOTIDE SEQUENCE [LARGE SCALE GENOMIC DNA]</scope>
    <source>
        <strain evidence="2 3">NRRL 30616</strain>
    </source>
</reference>
<feature type="region of interest" description="Disordered" evidence="1">
    <location>
        <begin position="1"/>
        <end position="32"/>
    </location>
</feature>
<dbReference type="STRING" id="1408157.A0A1J7J3V9"/>
<sequence>MANQPNDQPDGPPSQSGHSDSQNGQNMAHPRPEKLGVNLSTIRYLDGSVTSLHLKLDSLMEMMRTQMGQNQQLPAQVAQLAAQSPRRDLPLPAEEDDDFETIEHRQLPRRQLPRRERPFRDMTSRREIKPENGRQPSFAPFAPAGRQQLASPNQSNNPACNDPYNRETRSTFETKPRTYIKRSEVSQFSPTYPDPDDLGMVSGGKRLVIAEVMAFMERLDGDISDGNPEAENQVFSFLDTLLSDPALNRWNSELAAQDRRRLWYPGGLQAILNVLRQRFRQELAIASFKFKQDRLWLGDLTDNTGDDPDLNQLTAFIQKKLRYARQMGILDGHTWRGVMIQIRSQMDLQIRKYLPAPRNRGLTGRIYGYG</sequence>
<gene>
    <name evidence="2" type="ORF">CONLIGDRAFT_687768</name>
</gene>
<feature type="compositionally biased region" description="Basic and acidic residues" evidence="1">
    <location>
        <begin position="113"/>
        <end position="132"/>
    </location>
</feature>
<evidence type="ECO:0000313" key="3">
    <source>
        <dbReference type="Proteomes" id="UP000182658"/>
    </source>
</evidence>
<dbReference type="InParanoid" id="A0A1J7J3V9"/>